<keyword evidence="3" id="KW-1185">Reference proteome</keyword>
<proteinExistence type="predicted"/>
<feature type="signal peptide" evidence="1">
    <location>
        <begin position="1"/>
        <end position="24"/>
    </location>
</feature>
<gene>
    <name evidence="2" type="ORF">ACFSXZ_25750</name>
</gene>
<evidence type="ECO:0000313" key="2">
    <source>
        <dbReference type="EMBL" id="MFD2419738.1"/>
    </source>
</evidence>
<comment type="caution">
    <text evidence="2">The sequence shown here is derived from an EMBL/GenBank/DDBJ whole genome shotgun (WGS) entry which is preliminary data.</text>
</comment>
<evidence type="ECO:0000256" key="1">
    <source>
        <dbReference type="SAM" id="SignalP"/>
    </source>
</evidence>
<protein>
    <submittedName>
        <fullName evidence="2">Extracellular solute-binding protein</fullName>
    </submittedName>
</protein>
<dbReference type="Proteomes" id="UP001597417">
    <property type="component" value="Unassembled WGS sequence"/>
</dbReference>
<dbReference type="SUPFAM" id="SSF53850">
    <property type="entry name" value="Periplasmic binding protein-like II"/>
    <property type="match status" value="1"/>
</dbReference>
<keyword evidence="1" id="KW-0732">Signal</keyword>
<dbReference type="EMBL" id="JBHUKR010000013">
    <property type="protein sequence ID" value="MFD2419738.1"/>
    <property type="molecule type" value="Genomic_DNA"/>
</dbReference>
<evidence type="ECO:0000313" key="3">
    <source>
        <dbReference type="Proteomes" id="UP001597417"/>
    </source>
</evidence>
<sequence length="370" mass="39995">MKKALLFIVVLLAAGLTSCTSAMAHTVSILAIWTAEEAAPFKHTLDELGVKYTYVGTRAASQVLASDIQKGTPPDIAILPSPNDLARYLPKEPAKIRSGELHPVGDVAAADQQPWLLSNSAHRLSTVTVQMGDKSFLWYRPPAPSEPPGLTWEKLTALKPVCLGLESLSTTGWPATDWIEDILLHQSGFDFYQQWAQGKLPWTAQQVRDAWQTWGAMNDDGVAPVLTDFHSPIPTGSDCRVLHQTSDPAKNDFVRTGFPTKPGVKSAMEVAADSAGLFTDSPEAAKLVGELAAKNAKDAAPLLSPTSGTRCFDASDLMPAPMTDAFYRAALAYQIDHGRLGALLDDLEKTRVETAPGKWFGNDVCREGQE</sequence>
<dbReference type="RefSeq" id="WP_378267768.1">
    <property type="nucleotide sequence ID" value="NZ_JBHUKR010000013.1"/>
</dbReference>
<accession>A0ABW5FXF4</accession>
<dbReference type="Gene3D" id="3.40.190.10">
    <property type="entry name" value="Periplasmic binding protein-like II"/>
    <property type="match status" value="1"/>
</dbReference>
<dbReference type="InterPro" id="IPR006059">
    <property type="entry name" value="SBP"/>
</dbReference>
<dbReference type="PROSITE" id="PS51257">
    <property type="entry name" value="PROKAR_LIPOPROTEIN"/>
    <property type="match status" value="1"/>
</dbReference>
<organism evidence="2 3">
    <name type="scientific">Amycolatopsis pigmentata</name>
    <dbReference type="NCBI Taxonomy" id="450801"/>
    <lineage>
        <taxon>Bacteria</taxon>
        <taxon>Bacillati</taxon>
        <taxon>Actinomycetota</taxon>
        <taxon>Actinomycetes</taxon>
        <taxon>Pseudonocardiales</taxon>
        <taxon>Pseudonocardiaceae</taxon>
        <taxon>Amycolatopsis</taxon>
    </lineage>
</organism>
<feature type="chain" id="PRO_5046126401" evidence="1">
    <location>
        <begin position="25"/>
        <end position="370"/>
    </location>
</feature>
<dbReference type="Pfam" id="PF01547">
    <property type="entry name" value="SBP_bac_1"/>
    <property type="match status" value="1"/>
</dbReference>
<name>A0ABW5FXF4_9PSEU</name>
<reference evidence="3" key="1">
    <citation type="journal article" date="2019" name="Int. J. Syst. Evol. Microbiol.">
        <title>The Global Catalogue of Microorganisms (GCM) 10K type strain sequencing project: providing services to taxonomists for standard genome sequencing and annotation.</title>
        <authorList>
            <consortium name="The Broad Institute Genomics Platform"/>
            <consortium name="The Broad Institute Genome Sequencing Center for Infectious Disease"/>
            <person name="Wu L."/>
            <person name="Ma J."/>
        </authorList>
    </citation>
    <scope>NUCLEOTIDE SEQUENCE [LARGE SCALE GENOMIC DNA]</scope>
    <source>
        <strain evidence="3">CGMCC 4.7645</strain>
    </source>
</reference>